<dbReference type="EMBL" id="OX336137">
    <property type="protein sequence ID" value="CAI2719663.1"/>
    <property type="molecule type" value="Genomic_DNA"/>
</dbReference>
<reference evidence="1 2" key="1">
    <citation type="submission" date="2022-09" db="EMBL/GenBank/DDBJ databases">
        <authorList>
            <person name="Kop L."/>
        </authorList>
    </citation>
    <scope>NUCLEOTIDE SEQUENCE [LARGE SCALE GENOMIC DNA]</scope>
    <source>
        <strain evidence="1 2">347</strain>
    </source>
</reference>
<dbReference type="Proteomes" id="UP001157733">
    <property type="component" value="Chromosome"/>
</dbReference>
<evidence type="ECO:0000313" key="1">
    <source>
        <dbReference type="EMBL" id="CAI2719663.1"/>
    </source>
</evidence>
<accession>A0ABN8W3T2</accession>
<protein>
    <submittedName>
        <fullName evidence="1">Depupylase</fullName>
        <ecNumber evidence="1">3.4.-.-</ecNumber>
    </submittedName>
</protein>
<dbReference type="PANTHER" id="PTHR42307:SF2">
    <property type="entry name" value="PUP DEAMIDASE_DEPUPYLASE"/>
    <property type="match status" value="1"/>
</dbReference>
<sequence>MTVAVPLLGLETEYGIIREDLDDSDPVEESMALLKQCAMKSVFQAWTYSRERTHLDMRGFTVTHLAQDEEEDEFCAEDRKRPYSYWDMKCDRVLVNGARFYNDHTHPEYSTPECRGVFELVTHDQAGDRILLDCVRRRNQELGGPHVQVFKNNTDYSGHSYGTHDNYTIPRRLDFDVWVRGLVPFLVTRQLYAGAGKVGTDGGKVEPFSGLQLGQRSDFVECVLSIETMTQRPIINTRDEPHASTDVYRRLHLILGDANMSPYATALKLGTTRLVLALIADEKLALPWELEDPVRDVQRTSRDLTGTVLLQRANAAGTITPLDIQAWYLEQAKRHPGHLADADEEQWIVQEWERTLNDLKEDPHKLSDRIDWAIKENLFTQFIEAEGLMWDDPVMQSLDLEYHNLDPERGLYYGLVESGDLKTFTPEAEVDRAVHNAPPTTRARIRGQMVDQEQDNIRGIHWTGIEFKNGEYLDLTDIIHEQDVEQVLETNKELFAWK</sequence>
<name>A0ABN8W3T2_9BACT</name>
<keyword evidence="2" id="KW-1185">Reference proteome</keyword>
<organism evidence="1 2">
    <name type="scientific">Nitrospina watsonii</name>
    <dbReference type="NCBI Taxonomy" id="1323948"/>
    <lineage>
        <taxon>Bacteria</taxon>
        <taxon>Pseudomonadati</taxon>
        <taxon>Nitrospinota/Tectimicrobiota group</taxon>
        <taxon>Nitrospinota</taxon>
        <taxon>Nitrospinia</taxon>
        <taxon>Nitrospinales</taxon>
        <taxon>Nitrospinaceae</taxon>
        <taxon>Nitrospina</taxon>
    </lineage>
</organism>
<gene>
    <name evidence="1" type="ORF">NSPWAT_2807</name>
</gene>
<dbReference type="InterPro" id="IPR004347">
    <property type="entry name" value="Pup_ligase/deamidase"/>
</dbReference>
<keyword evidence="1" id="KW-0378">Hydrolase</keyword>
<dbReference type="Pfam" id="PF03136">
    <property type="entry name" value="Pup_ligase"/>
    <property type="match status" value="1"/>
</dbReference>
<dbReference type="EC" id="3.4.-.-" evidence="1"/>
<dbReference type="GO" id="GO:0016787">
    <property type="term" value="F:hydrolase activity"/>
    <property type="evidence" value="ECO:0007669"/>
    <property type="project" value="UniProtKB-KW"/>
</dbReference>
<dbReference type="RefSeq" id="WP_282012481.1">
    <property type="nucleotide sequence ID" value="NZ_OX336137.1"/>
</dbReference>
<dbReference type="PANTHER" id="PTHR42307">
    <property type="entry name" value="PUP DEAMIDASE/DEPUPYLASE"/>
    <property type="match status" value="1"/>
</dbReference>
<proteinExistence type="predicted"/>
<evidence type="ECO:0000313" key="2">
    <source>
        <dbReference type="Proteomes" id="UP001157733"/>
    </source>
</evidence>